<dbReference type="Gene3D" id="1.10.10.10">
    <property type="entry name" value="Winged helix-like DNA-binding domain superfamily/Winged helix DNA-binding domain"/>
    <property type="match status" value="1"/>
</dbReference>
<evidence type="ECO:0000259" key="1">
    <source>
        <dbReference type="Pfam" id="PF09339"/>
    </source>
</evidence>
<organism evidence="2 3">
    <name type="scientific">Thauera mechernichensis</name>
    <dbReference type="NCBI Taxonomy" id="82788"/>
    <lineage>
        <taxon>Bacteria</taxon>
        <taxon>Pseudomonadati</taxon>
        <taxon>Pseudomonadota</taxon>
        <taxon>Betaproteobacteria</taxon>
        <taxon>Rhodocyclales</taxon>
        <taxon>Zoogloeaceae</taxon>
        <taxon>Thauera</taxon>
    </lineage>
</organism>
<dbReference type="InterPro" id="IPR036388">
    <property type="entry name" value="WH-like_DNA-bd_sf"/>
</dbReference>
<comment type="caution">
    <text evidence="2">The sequence shown here is derived from an EMBL/GenBank/DDBJ whole genome shotgun (WGS) entry which is preliminary data.</text>
</comment>
<name>A0ABW3WB68_9RHOO</name>
<feature type="domain" description="HTH iclR-type" evidence="1">
    <location>
        <begin position="72"/>
        <end position="111"/>
    </location>
</feature>
<dbReference type="InterPro" id="IPR005471">
    <property type="entry name" value="Tscrpt_reg_IclR_N"/>
</dbReference>
<protein>
    <submittedName>
        <fullName evidence="2">Helix-turn-helix domain-containing protein</fullName>
    </submittedName>
</protein>
<evidence type="ECO:0000313" key="3">
    <source>
        <dbReference type="Proteomes" id="UP001597158"/>
    </source>
</evidence>
<sequence>MDDLDRRIDKAFTMVAFAANRHLVDHMRRMTTTLDMDLESAMLWGTLAHLNVAQAIRPGAPPTELLAPDGFLLGAHRPVRLTDLVQVTGLPKETVRRKLEKLRQRGKVRRTEDGLWDALREGIDERTHAFTRESVKRLLSTARIIEGILQNSPPG</sequence>
<dbReference type="Pfam" id="PF09339">
    <property type="entry name" value="HTH_IclR"/>
    <property type="match status" value="1"/>
</dbReference>
<evidence type="ECO:0000313" key="2">
    <source>
        <dbReference type="EMBL" id="MFD1262749.1"/>
    </source>
</evidence>
<accession>A0ABW3WB68</accession>
<dbReference type="EMBL" id="JBHTMC010000008">
    <property type="protein sequence ID" value="MFD1262749.1"/>
    <property type="molecule type" value="Genomic_DNA"/>
</dbReference>
<dbReference type="SUPFAM" id="SSF46785">
    <property type="entry name" value="Winged helix' DNA-binding domain"/>
    <property type="match status" value="1"/>
</dbReference>
<gene>
    <name evidence="2" type="ORF">ACFQ4M_04080</name>
</gene>
<proteinExistence type="predicted"/>
<reference evidence="3" key="1">
    <citation type="journal article" date="2019" name="Int. J. Syst. Evol. Microbiol.">
        <title>The Global Catalogue of Microorganisms (GCM) 10K type strain sequencing project: providing services to taxonomists for standard genome sequencing and annotation.</title>
        <authorList>
            <consortium name="The Broad Institute Genomics Platform"/>
            <consortium name="The Broad Institute Genome Sequencing Center for Infectious Disease"/>
            <person name="Wu L."/>
            <person name="Ma J."/>
        </authorList>
    </citation>
    <scope>NUCLEOTIDE SEQUENCE [LARGE SCALE GENOMIC DNA]</scope>
    <source>
        <strain evidence="3">CCUG 48884</strain>
    </source>
</reference>
<dbReference type="Proteomes" id="UP001597158">
    <property type="component" value="Unassembled WGS sequence"/>
</dbReference>
<dbReference type="RefSeq" id="WP_277835264.1">
    <property type="nucleotide sequence ID" value="NZ_JARQZE010000022.1"/>
</dbReference>
<keyword evidence="3" id="KW-1185">Reference proteome</keyword>
<dbReference type="InterPro" id="IPR036390">
    <property type="entry name" value="WH_DNA-bd_sf"/>
</dbReference>